<reference evidence="3" key="1">
    <citation type="submission" date="2021-03" db="EMBL/GenBank/DDBJ databases">
        <title>Antimicrobial resistance genes in bacteria isolated from Japanese honey, and their potential for conferring macrolide and lincosamide resistance in the American foulbrood pathogen Paenibacillus larvae.</title>
        <authorList>
            <person name="Okamoto M."/>
            <person name="Kumagai M."/>
            <person name="Kanamori H."/>
            <person name="Takamatsu D."/>
        </authorList>
    </citation>
    <scope>NUCLEOTIDE SEQUENCE</scope>
    <source>
        <strain evidence="3">J40TS1</strain>
    </source>
</reference>
<dbReference type="RefSeq" id="WP_213518416.1">
    <property type="nucleotide sequence ID" value="NZ_BOSE01000008.1"/>
</dbReference>
<dbReference type="SUPFAM" id="SSF55545">
    <property type="entry name" value="beta-N-acetylhexosaminidase-like domain"/>
    <property type="match status" value="1"/>
</dbReference>
<dbReference type="EMBL" id="BOSE01000008">
    <property type="protein sequence ID" value="GIP18227.1"/>
    <property type="molecule type" value="Genomic_DNA"/>
</dbReference>
<protein>
    <recommendedName>
        <fullName evidence="2">Gylcosyl hydrolase 115 C-terminal domain-containing protein</fullName>
    </recommendedName>
</protein>
<dbReference type="InterPro" id="IPR042301">
    <property type="entry name" value="GH115_sf"/>
</dbReference>
<dbReference type="InterPro" id="IPR031924">
    <property type="entry name" value="GH115"/>
</dbReference>
<organism evidence="3 4">
    <name type="scientific">Paenibacillus montaniterrae</name>
    <dbReference type="NCBI Taxonomy" id="429341"/>
    <lineage>
        <taxon>Bacteria</taxon>
        <taxon>Bacillati</taxon>
        <taxon>Bacillota</taxon>
        <taxon>Bacilli</taxon>
        <taxon>Bacillales</taxon>
        <taxon>Paenibacillaceae</taxon>
        <taxon>Paenibacillus</taxon>
    </lineage>
</organism>
<dbReference type="InterPro" id="IPR013783">
    <property type="entry name" value="Ig-like_fold"/>
</dbReference>
<feature type="domain" description="Gylcosyl hydrolase 115 C-terminal" evidence="2">
    <location>
        <begin position="780"/>
        <end position="949"/>
    </location>
</feature>
<dbReference type="Pfam" id="PF15979">
    <property type="entry name" value="Glyco_hydro_115"/>
    <property type="match status" value="1"/>
</dbReference>
<dbReference type="AlphaFoldDB" id="A0A919YPG3"/>
<dbReference type="Gene3D" id="1.20.58.2150">
    <property type="match status" value="1"/>
</dbReference>
<dbReference type="Gene3D" id="3.30.379.10">
    <property type="entry name" value="Chitobiase/beta-hexosaminidase domain 2-like"/>
    <property type="match status" value="1"/>
</dbReference>
<gene>
    <name evidence="3" type="ORF">J40TS1_38690</name>
</gene>
<dbReference type="Gene3D" id="3.20.20.520">
    <property type="entry name" value="Glycosyl hydrolase family 115"/>
    <property type="match status" value="1"/>
</dbReference>
<evidence type="ECO:0000313" key="4">
    <source>
        <dbReference type="Proteomes" id="UP000683139"/>
    </source>
</evidence>
<dbReference type="PANTHER" id="PTHR37842">
    <property type="match status" value="1"/>
</dbReference>
<dbReference type="Gene3D" id="2.60.40.10">
    <property type="entry name" value="Immunoglobulins"/>
    <property type="match status" value="1"/>
</dbReference>
<evidence type="ECO:0000313" key="3">
    <source>
        <dbReference type="EMBL" id="GIP18227.1"/>
    </source>
</evidence>
<evidence type="ECO:0000259" key="2">
    <source>
        <dbReference type="Pfam" id="PF17829"/>
    </source>
</evidence>
<dbReference type="PANTHER" id="PTHR37842:SF2">
    <property type="entry name" value="GYLCOSYL HYDROLASE 115 C-TERMINAL DOMAIN-CONTAINING PROTEIN"/>
    <property type="match status" value="1"/>
</dbReference>
<dbReference type="Gene3D" id="2.60.120.1620">
    <property type="match status" value="1"/>
</dbReference>
<dbReference type="GO" id="GO:0016787">
    <property type="term" value="F:hydrolase activity"/>
    <property type="evidence" value="ECO:0007669"/>
    <property type="project" value="UniProtKB-KW"/>
</dbReference>
<dbReference type="GO" id="GO:0005975">
    <property type="term" value="P:carbohydrate metabolic process"/>
    <property type="evidence" value="ECO:0007669"/>
    <property type="project" value="UniProtKB-ARBA"/>
</dbReference>
<evidence type="ECO:0000256" key="1">
    <source>
        <dbReference type="ARBA" id="ARBA00022801"/>
    </source>
</evidence>
<dbReference type="InterPro" id="IPR029018">
    <property type="entry name" value="Hex-like_dom2"/>
</dbReference>
<dbReference type="Proteomes" id="UP000683139">
    <property type="component" value="Unassembled WGS sequence"/>
</dbReference>
<comment type="caution">
    <text evidence="3">The sequence shown here is derived from an EMBL/GenBank/DDBJ whole genome shotgun (WGS) entry which is preliminary data.</text>
</comment>
<sequence length="953" mass="107192">MNTGRNEQQHTHFTLVSNGKATPVYMDDSGADAKGLKLVAQSFAGDVELVSGSKPVIVTDHSLASEYAIIVGTAGSSRLIDQLAAQGKLAAWERKRETFLIEVIEQPFANIGRAIVIAGADKRGTFYGIYHLSGLIGVSPWVYWGDVKPAQTEQLQIPLSELSYVSKQPSIKYRGFFLNDEWPSLGSWAMNHCGGFNEHMYKPIFELILRLNGNYLWPAMWSAVFSEDGQSYPLANAELADAYGIVMGTSHHEPLFRAGEEWQKTYKRYSDSNEWDFDVNREAITRFWEDGVIRNKSLESIITLGMRGERDSELGGTLEKNIDRLKDVILTQKQILQKHGLADAPQMLVVYKEVEKFWHGNEQVAGLKHWDVLNDVTIMLSDDNFGNMRTLPLEEDRARCAGWGIYYHFDYHGGPRSYEWVNTTPLEKVWEQMTMAYDYGIRDIWIVNVGDLKPNELPLSYFMELAYDFEGWGTGKLNRTQQFLQKWTAQQFAHTTDSQTVADIAQILADYTRMNGARKPEVTYPDTYSITQFKEAERVLQQAIELEQRAEECRLRIADQHKDAYDQLVYFPAAASANVKKMNIYAGYNHWLSQAPYHSQLANHYAKLVEATIERDQALEHFYNHEIAGGKWRGMMSSPHIGYVNWNADGWQYPQVKSAALLAGKSLMIVHAEGSAEGIISGAATLPHINQLQPQTRKLTVSNGGDVPFQFEIVTDANWLVCQPSSGLIEQGAEITVTVDWKRLSHSDSGVVTLIGAGQRIDIQLAAEYIDTSALPDGAFIEADGIIAIEAEHTHKRVSTDGTSWEVLEHYGKALSTLKLFPSTANFAEPGQAPYIEYLLYTTEEADYELTLYIAPSNPLTRSSRLRYAVAFDQSEPVITAALSDRFTAGESKDWEQGVLNNAHQTTTVHHLGKGAHTLRIYQLEAGLALQRLVLSRKPLAYSFFGPLESYRQ</sequence>
<accession>A0A919YPG3</accession>
<keyword evidence="1" id="KW-0378">Hydrolase</keyword>
<dbReference type="Pfam" id="PF17829">
    <property type="entry name" value="GH115_C"/>
    <property type="match status" value="1"/>
</dbReference>
<dbReference type="InterPro" id="IPR041437">
    <property type="entry name" value="GH115_C"/>
</dbReference>
<proteinExistence type="predicted"/>
<keyword evidence="4" id="KW-1185">Reference proteome</keyword>
<name>A0A919YPG3_9BACL</name>